<dbReference type="EC" id="6.1.1.19" evidence="2"/>
<evidence type="ECO:0000256" key="6">
    <source>
        <dbReference type="ARBA" id="ARBA00022917"/>
    </source>
</evidence>
<evidence type="ECO:0000256" key="10">
    <source>
        <dbReference type="RuleBase" id="RU363038"/>
    </source>
</evidence>
<feature type="domain" description="Arginyl tRNA synthetase N-terminal" evidence="13">
    <location>
        <begin position="81"/>
        <end position="179"/>
    </location>
</feature>
<evidence type="ECO:0000256" key="7">
    <source>
        <dbReference type="ARBA" id="ARBA00023146"/>
    </source>
</evidence>
<proteinExistence type="inferred from homology"/>
<evidence type="ECO:0000256" key="4">
    <source>
        <dbReference type="ARBA" id="ARBA00022741"/>
    </source>
</evidence>
<sequence length="691" mass="79394">MAVPSRKLWCFLLLFLCCYKATVDRWIFCVAFTPCNTHSFKWLSGIKETSLATNSRGQSIRCRRGTKKSFSKSASIRNPLCDLPEMIRNATVQCYGAKYKNIDPELHECSHPRFGDFQSNVPFRLAELVGASPSDVAKRQVFWFDFFLQILTETVGKDKILAKFGQITSHPKGFINIRLCPEFVAREIQRMHFVSVDRMHPYKELESLRIVVDFSSPNLAKPLHVGHMRSILIGDSLCRTLEYVGHFVSRVSHVGDWGLPFGMLLAILHEKGITDASHILALSLDDLEAFYQDASTRYKEDALFRKAAKRELFHLQAAQPSSLSVWRAVCTLSRRDIQEIYTLLDVRDLYEKGESSYATTLPDIFLDLKSKNLLHTVEGIHCVALLDAQVLATRNSTEVYKKWLALQREDGTYLYAATDLAALHHRWKVEKADKILYVVDSTQATHLQRVFEIGRVAELIPKDMKLQHVSFGLVSAAETNKKLSTRRGDTVRLKTVLEEAIHDAELWLRARNDSLIRSDEEFKMAAKIIGIGTVKYSELSINRNTNYKFSLAKALTLSGNTAIYVLYALVRMKGIHRRIRYVENTLFEQLNDTFDYFDAPEELLLAKHIVKFPFILLSVVESKHMHKLCDYLYILCRLFNRFYEQCPVLYHDQHNQVPTRAFKNRAKLCIVSEMILEKGLNLLGMKTLDRF</sequence>
<name>A0ABQ7JG42_9APIC</name>
<keyword evidence="5 10" id="KW-0067">ATP-binding</keyword>
<dbReference type="NCBIfam" id="TIGR00456">
    <property type="entry name" value="argS"/>
    <property type="match status" value="1"/>
</dbReference>
<dbReference type="SMART" id="SM01016">
    <property type="entry name" value="Arg_tRNA_synt_N"/>
    <property type="match status" value="1"/>
</dbReference>
<evidence type="ECO:0000256" key="9">
    <source>
        <dbReference type="ARBA" id="ARBA00049339"/>
    </source>
</evidence>
<evidence type="ECO:0000256" key="3">
    <source>
        <dbReference type="ARBA" id="ARBA00022598"/>
    </source>
</evidence>
<comment type="caution">
    <text evidence="14">The sequence shown here is derived from an EMBL/GenBank/DDBJ whole genome shotgun (WGS) entry which is preliminary data.</text>
</comment>
<evidence type="ECO:0000256" key="11">
    <source>
        <dbReference type="SAM" id="SignalP"/>
    </source>
</evidence>
<feature type="chain" id="PRO_5045672624" description="arginine--tRNA ligase" evidence="11">
    <location>
        <begin position="26"/>
        <end position="691"/>
    </location>
</feature>
<organism evidence="14 15">
    <name type="scientific">Cardiosporidium cionae</name>
    <dbReference type="NCBI Taxonomy" id="476202"/>
    <lineage>
        <taxon>Eukaryota</taxon>
        <taxon>Sar</taxon>
        <taxon>Alveolata</taxon>
        <taxon>Apicomplexa</taxon>
        <taxon>Aconoidasida</taxon>
        <taxon>Nephromycida</taxon>
        <taxon>Cardiosporidium</taxon>
    </lineage>
</organism>
<dbReference type="InterPro" id="IPR001412">
    <property type="entry name" value="aa-tRNA-synth_I_CS"/>
</dbReference>
<gene>
    <name evidence="14" type="ORF">IE077_002343</name>
</gene>
<keyword evidence="7 10" id="KW-0030">Aminoacyl-tRNA synthetase</keyword>
<dbReference type="InterPro" id="IPR005148">
    <property type="entry name" value="Arg-tRNA-synth_N"/>
</dbReference>
<dbReference type="Gene3D" id="3.40.50.620">
    <property type="entry name" value="HUPs"/>
    <property type="match status" value="1"/>
</dbReference>
<keyword evidence="3 10" id="KW-0436">Ligase</keyword>
<dbReference type="Gene3D" id="1.10.730.10">
    <property type="entry name" value="Isoleucyl-tRNA Synthetase, Domain 1"/>
    <property type="match status" value="1"/>
</dbReference>
<evidence type="ECO:0000259" key="13">
    <source>
        <dbReference type="SMART" id="SM01016"/>
    </source>
</evidence>
<keyword evidence="11" id="KW-0732">Signal</keyword>
<dbReference type="SMART" id="SM00836">
    <property type="entry name" value="DALR_1"/>
    <property type="match status" value="1"/>
</dbReference>
<dbReference type="InterPro" id="IPR009080">
    <property type="entry name" value="tRNAsynth_Ia_anticodon-bd"/>
</dbReference>
<reference evidence="14 15" key="1">
    <citation type="journal article" date="2020" name="bioRxiv">
        <title>Metabolic contributions of an alphaproteobacterial endosymbiont in the apicomplexan Cardiosporidium cionae.</title>
        <authorList>
            <person name="Hunter E.S."/>
            <person name="Paight C.J."/>
            <person name="Lane C.E."/>
        </authorList>
    </citation>
    <scope>NUCLEOTIDE SEQUENCE [LARGE SCALE GENOMIC DNA]</scope>
    <source>
        <strain evidence="14">ESH_2018</strain>
    </source>
</reference>
<dbReference type="InterPro" id="IPR008909">
    <property type="entry name" value="DALR_anticod-bd"/>
</dbReference>
<dbReference type="SUPFAM" id="SSF47323">
    <property type="entry name" value="Anticodon-binding domain of a subclass of class I aminoacyl-tRNA synthetases"/>
    <property type="match status" value="1"/>
</dbReference>
<accession>A0ABQ7JG42</accession>
<dbReference type="SUPFAM" id="SSF55190">
    <property type="entry name" value="Arginyl-tRNA synthetase (ArgRS), N-terminal 'additional' domain"/>
    <property type="match status" value="1"/>
</dbReference>
<dbReference type="InterPro" id="IPR001278">
    <property type="entry name" value="Arg-tRNA-ligase"/>
</dbReference>
<keyword evidence="6 10" id="KW-0648">Protein biosynthesis</keyword>
<dbReference type="Pfam" id="PF03485">
    <property type="entry name" value="Arg_tRNA_synt_N"/>
    <property type="match status" value="1"/>
</dbReference>
<protein>
    <recommendedName>
        <fullName evidence="2">arginine--tRNA ligase</fullName>
        <ecNumber evidence="2">6.1.1.19</ecNumber>
    </recommendedName>
    <alternativeName>
        <fullName evidence="8">Arginyl-tRNA synthetase</fullName>
    </alternativeName>
</protein>
<evidence type="ECO:0000256" key="5">
    <source>
        <dbReference type="ARBA" id="ARBA00022840"/>
    </source>
</evidence>
<comment type="similarity">
    <text evidence="1 10">Belongs to the class-I aminoacyl-tRNA synthetase family.</text>
</comment>
<evidence type="ECO:0000256" key="8">
    <source>
        <dbReference type="ARBA" id="ARBA00033033"/>
    </source>
</evidence>
<feature type="signal peptide" evidence="11">
    <location>
        <begin position="1"/>
        <end position="25"/>
    </location>
</feature>
<evidence type="ECO:0000256" key="1">
    <source>
        <dbReference type="ARBA" id="ARBA00005594"/>
    </source>
</evidence>
<dbReference type="PANTHER" id="PTHR11956">
    <property type="entry name" value="ARGINYL-TRNA SYNTHETASE"/>
    <property type="match status" value="1"/>
</dbReference>
<dbReference type="Gene3D" id="3.30.1360.70">
    <property type="entry name" value="Arginyl tRNA synthetase N-terminal domain"/>
    <property type="match status" value="1"/>
</dbReference>
<dbReference type="PRINTS" id="PR01038">
    <property type="entry name" value="TRNASYNTHARG"/>
</dbReference>
<dbReference type="Pfam" id="PF05746">
    <property type="entry name" value="DALR_1"/>
    <property type="match status" value="1"/>
</dbReference>
<dbReference type="PROSITE" id="PS00178">
    <property type="entry name" value="AA_TRNA_LIGASE_I"/>
    <property type="match status" value="1"/>
</dbReference>
<dbReference type="Pfam" id="PF00750">
    <property type="entry name" value="tRNA-synt_1d"/>
    <property type="match status" value="1"/>
</dbReference>
<dbReference type="Proteomes" id="UP000823046">
    <property type="component" value="Unassembled WGS sequence"/>
</dbReference>
<evidence type="ECO:0000256" key="2">
    <source>
        <dbReference type="ARBA" id="ARBA00012837"/>
    </source>
</evidence>
<dbReference type="SUPFAM" id="SSF52374">
    <property type="entry name" value="Nucleotidylyl transferase"/>
    <property type="match status" value="1"/>
</dbReference>
<dbReference type="PANTHER" id="PTHR11956:SF5">
    <property type="entry name" value="ARGININE--TRNA LIGASE, CYTOPLASMIC"/>
    <property type="match status" value="1"/>
</dbReference>
<keyword evidence="4 10" id="KW-0547">Nucleotide-binding</keyword>
<dbReference type="InterPro" id="IPR035684">
    <property type="entry name" value="ArgRS_core"/>
</dbReference>
<evidence type="ECO:0000259" key="12">
    <source>
        <dbReference type="SMART" id="SM00836"/>
    </source>
</evidence>
<keyword evidence="15" id="KW-1185">Reference proteome</keyword>
<comment type="catalytic activity">
    <reaction evidence="9">
        <text>tRNA(Arg) + L-arginine + ATP = L-arginyl-tRNA(Arg) + AMP + diphosphate</text>
        <dbReference type="Rhea" id="RHEA:20301"/>
        <dbReference type="Rhea" id="RHEA-COMP:9658"/>
        <dbReference type="Rhea" id="RHEA-COMP:9673"/>
        <dbReference type="ChEBI" id="CHEBI:30616"/>
        <dbReference type="ChEBI" id="CHEBI:32682"/>
        <dbReference type="ChEBI" id="CHEBI:33019"/>
        <dbReference type="ChEBI" id="CHEBI:78442"/>
        <dbReference type="ChEBI" id="CHEBI:78513"/>
        <dbReference type="ChEBI" id="CHEBI:456215"/>
        <dbReference type="EC" id="6.1.1.19"/>
    </reaction>
</comment>
<dbReference type="InterPro" id="IPR036695">
    <property type="entry name" value="Arg-tRNA-synth_N_sf"/>
</dbReference>
<dbReference type="EMBL" id="JADAQX010000019">
    <property type="protein sequence ID" value="KAF8822855.1"/>
    <property type="molecule type" value="Genomic_DNA"/>
</dbReference>
<evidence type="ECO:0000313" key="15">
    <source>
        <dbReference type="Proteomes" id="UP000823046"/>
    </source>
</evidence>
<feature type="domain" description="DALR anticodon binding" evidence="12">
    <location>
        <begin position="565"/>
        <end position="691"/>
    </location>
</feature>
<dbReference type="InterPro" id="IPR014729">
    <property type="entry name" value="Rossmann-like_a/b/a_fold"/>
</dbReference>
<evidence type="ECO:0000313" key="14">
    <source>
        <dbReference type="EMBL" id="KAF8822855.1"/>
    </source>
</evidence>